<dbReference type="RefSeq" id="WP_109531337.1">
    <property type="nucleotide sequence ID" value="NZ_QEYD01000001.1"/>
</dbReference>
<reference evidence="2 3" key="1">
    <citation type="submission" date="2018-05" db="EMBL/GenBank/DDBJ databases">
        <title>Pararhodobacter marina sp. nov., isolated from deep-sea water of the Indian Ocean.</title>
        <authorList>
            <person name="Lai Q.Sr."/>
            <person name="Liu X."/>
            <person name="Shao Z."/>
        </authorList>
    </citation>
    <scope>NUCLEOTIDE SEQUENCE [LARGE SCALE GENOMIC DNA]</scope>
    <source>
        <strain evidence="2 3">CIC4N-9</strain>
    </source>
</reference>
<evidence type="ECO:0000259" key="1">
    <source>
        <dbReference type="Pfam" id="PF03061"/>
    </source>
</evidence>
<evidence type="ECO:0000313" key="2">
    <source>
        <dbReference type="EMBL" id="PWE31536.1"/>
    </source>
</evidence>
<protein>
    <submittedName>
        <fullName evidence="2">Acyl-CoA thioesterase</fullName>
    </submittedName>
</protein>
<feature type="domain" description="Thioesterase" evidence="1">
    <location>
        <begin position="20"/>
        <end position="103"/>
    </location>
</feature>
<dbReference type="SUPFAM" id="SSF54637">
    <property type="entry name" value="Thioesterase/thiol ester dehydrase-isomerase"/>
    <property type="match status" value="1"/>
</dbReference>
<dbReference type="CDD" id="cd00586">
    <property type="entry name" value="4HBT"/>
    <property type="match status" value="1"/>
</dbReference>
<organism evidence="2 3">
    <name type="scientific">Pararhodobacter marinus</name>
    <dbReference type="NCBI Taxonomy" id="2184063"/>
    <lineage>
        <taxon>Bacteria</taxon>
        <taxon>Pseudomonadati</taxon>
        <taxon>Pseudomonadota</taxon>
        <taxon>Alphaproteobacteria</taxon>
        <taxon>Rhodobacterales</taxon>
        <taxon>Paracoccaceae</taxon>
        <taxon>Pararhodobacter</taxon>
    </lineage>
</organism>
<dbReference type="Proteomes" id="UP000244940">
    <property type="component" value="Unassembled WGS sequence"/>
</dbReference>
<dbReference type="GO" id="GO:0016790">
    <property type="term" value="F:thiolester hydrolase activity"/>
    <property type="evidence" value="ECO:0007669"/>
    <property type="project" value="UniProtKB-ARBA"/>
</dbReference>
<sequence>MSSTHELSYTVTFGDCDPAGIVFYPNIYGWFDRCFHDWLARFGGHAAICAEVGAMGAGLMSATADFRRPMRPNDTIRVAMTIRDWGRKSLTLDYEIRLGDTVTATGTEIRGLFKPAENGIVAGNMSELKDAIARHEG</sequence>
<dbReference type="InterPro" id="IPR029069">
    <property type="entry name" value="HotDog_dom_sf"/>
</dbReference>
<dbReference type="Pfam" id="PF03061">
    <property type="entry name" value="4HBT"/>
    <property type="match status" value="1"/>
</dbReference>
<dbReference type="OrthoDB" id="7204167at2"/>
<dbReference type="AlphaFoldDB" id="A0A2U2CI29"/>
<dbReference type="GeneID" id="94363360"/>
<dbReference type="EMBL" id="QEYD01000001">
    <property type="protein sequence ID" value="PWE31536.1"/>
    <property type="molecule type" value="Genomic_DNA"/>
</dbReference>
<gene>
    <name evidence="2" type="ORF">C4N9_00515</name>
</gene>
<comment type="caution">
    <text evidence="2">The sequence shown here is derived from an EMBL/GenBank/DDBJ whole genome shotgun (WGS) entry which is preliminary data.</text>
</comment>
<dbReference type="Gene3D" id="3.10.129.10">
    <property type="entry name" value="Hotdog Thioesterase"/>
    <property type="match status" value="1"/>
</dbReference>
<name>A0A2U2CI29_9RHOB</name>
<keyword evidence="3" id="KW-1185">Reference proteome</keyword>
<accession>A0A2U2CI29</accession>
<evidence type="ECO:0000313" key="3">
    <source>
        <dbReference type="Proteomes" id="UP000244940"/>
    </source>
</evidence>
<proteinExistence type="predicted"/>
<dbReference type="InterPro" id="IPR006683">
    <property type="entry name" value="Thioestr_dom"/>
</dbReference>